<dbReference type="SMART" id="SM01394">
    <property type="entry name" value="S_100"/>
    <property type="match status" value="1"/>
</dbReference>
<keyword evidence="6" id="KW-1185">Reference proteome</keyword>
<dbReference type="GO" id="GO:0046914">
    <property type="term" value="F:transition metal ion binding"/>
    <property type="evidence" value="ECO:0007669"/>
    <property type="project" value="InterPro"/>
</dbReference>
<dbReference type="PANTHER" id="PTHR11639:SF134">
    <property type="entry name" value="PROTEIN S100-A1-RELATED"/>
    <property type="match status" value="1"/>
</dbReference>
<dbReference type="InterPro" id="IPR011992">
    <property type="entry name" value="EF-hand-dom_pair"/>
</dbReference>
<dbReference type="Proteomes" id="UP000264820">
    <property type="component" value="Unplaced"/>
</dbReference>
<sequence length="93" mass="10408">MASPLLPTFFTLYQVFDEHAGADGKKATLDKKEVKTLMKKELPNLLKGNPDGQKLLMDFDGDGEIDFKEFMITISCLACFFKLAFANGLKPLF</sequence>
<dbReference type="GO" id="GO:0005509">
    <property type="term" value="F:calcium ion binding"/>
    <property type="evidence" value="ECO:0007669"/>
    <property type="project" value="InterPro"/>
</dbReference>
<dbReference type="SUPFAM" id="SSF47473">
    <property type="entry name" value="EF-hand"/>
    <property type="match status" value="1"/>
</dbReference>
<evidence type="ECO:0000313" key="5">
    <source>
        <dbReference type="Ensembl" id="ENSHCOP00000026589.1"/>
    </source>
</evidence>
<dbReference type="PANTHER" id="PTHR11639">
    <property type="entry name" value="S100 CALCIUM-BINDING PROTEIN"/>
    <property type="match status" value="1"/>
</dbReference>
<feature type="domain" description="EF-hand" evidence="4">
    <location>
        <begin position="56"/>
        <end position="80"/>
    </location>
</feature>
<dbReference type="GO" id="GO:0048306">
    <property type="term" value="F:calcium-dependent protein binding"/>
    <property type="evidence" value="ECO:0007669"/>
    <property type="project" value="TreeGrafter"/>
</dbReference>
<comment type="similarity">
    <text evidence="1">Belongs to the S-100 family.</text>
</comment>
<reference evidence="5" key="2">
    <citation type="submission" date="2025-09" db="UniProtKB">
        <authorList>
            <consortium name="Ensembl"/>
        </authorList>
    </citation>
    <scope>IDENTIFICATION</scope>
</reference>
<dbReference type="GO" id="GO:0043542">
    <property type="term" value="P:endothelial cell migration"/>
    <property type="evidence" value="ECO:0007669"/>
    <property type="project" value="TreeGrafter"/>
</dbReference>
<keyword evidence="2" id="KW-0479">Metal-binding</keyword>
<accession>A0A3Q2Z6Y9</accession>
<dbReference type="STRING" id="109280.ENSHCOP00000026589"/>
<dbReference type="InterPro" id="IPR034325">
    <property type="entry name" value="S-100_dom"/>
</dbReference>
<dbReference type="GeneTree" id="ENSGT01140000283125"/>
<dbReference type="AlphaFoldDB" id="A0A3Q2Z6Y9"/>
<dbReference type="GO" id="GO:0005737">
    <property type="term" value="C:cytoplasm"/>
    <property type="evidence" value="ECO:0007669"/>
    <property type="project" value="TreeGrafter"/>
</dbReference>
<evidence type="ECO:0000259" key="4">
    <source>
        <dbReference type="PROSITE" id="PS50222"/>
    </source>
</evidence>
<dbReference type="Pfam" id="PF01023">
    <property type="entry name" value="S_100"/>
    <property type="match status" value="1"/>
</dbReference>
<organism evidence="5 6">
    <name type="scientific">Hippocampus comes</name>
    <name type="common">Tiger tail seahorse</name>
    <dbReference type="NCBI Taxonomy" id="109280"/>
    <lineage>
        <taxon>Eukaryota</taxon>
        <taxon>Metazoa</taxon>
        <taxon>Chordata</taxon>
        <taxon>Craniata</taxon>
        <taxon>Vertebrata</taxon>
        <taxon>Euteleostomi</taxon>
        <taxon>Actinopterygii</taxon>
        <taxon>Neopterygii</taxon>
        <taxon>Teleostei</taxon>
        <taxon>Neoteleostei</taxon>
        <taxon>Acanthomorphata</taxon>
        <taxon>Syngnathiaria</taxon>
        <taxon>Syngnathiformes</taxon>
        <taxon>Syngnathoidei</taxon>
        <taxon>Syngnathidae</taxon>
        <taxon>Hippocampus</taxon>
    </lineage>
</organism>
<dbReference type="PROSITE" id="PS50222">
    <property type="entry name" value="EF_HAND_2"/>
    <property type="match status" value="1"/>
</dbReference>
<reference evidence="5" key="1">
    <citation type="submission" date="2025-08" db="UniProtKB">
        <authorList>
            <consortium name="Ensembl"/>
        </authorList>
    </citation>
    <scope>IDENTIFICATION</scope>
</reference>
<evidence type="ECO:0000256" key="3">
    <source>
        <dbReference type="ARBA" id="ARBA00022837"/>
    </source>
</evidence>
<dbReference type="PROSITE" id="PS00018">
    <property type="entry name" value="EF_HAND_1"/>
    <property type="match status" value="1"/>
</dbReference>
<dbReference type="Ensembl" id="ENSHCOT00000021907.1">
    <property type="protein sequence ID" value="ENSHCOP00000026589.1"/>
    <property type="gene ID" value="ENSHCOG00000017668.1"/>
</dbReference>
<proteinExistence type="inferred from homology"/>
<protein>
    <recommendedName>
        <fullName evidence="4">EF-hand domain-containing protein</fullName>
    </recommendedName>
</protein>
<dbReference type="InterPro" id="IPR002048">
    <property type="entry name" value="EF_hand_dom"/>
</dbReference>
<name>A0A3Q2Z6Y9_HIPCM</name>
<dbReference type="Gene3D" id="1.10.238.10">
    <property type="entry name" value="EF-hand"/>
    <property type="match status" value="1"/>
</dbReference>
<keyword evidence="3" id="KW-0106">Calcium</keyword>
<evidence type="ECO:0000313" key="6">
    <source>
        <dbReference type="Proteomes" id="UP000264820"/>
    </source>
</evidence>
<dbReference type="InterPro" id="IPR018247">
    <property type="entry name" value="EF_Hand_1_Ca_BS"/>
</dbReference>
<dbReference type="InterPro" id="IPR013787">
    <property type="entry name" value="S100_Ca-bd_sub"/>
</dbReference>
<dbReference type="GO" id="GO:0070062">
    <property type="term" value="C:extracellular exosome"/>
    <property type="evidence" value="ECO:0007669"/>
    <property type="project" value="TreeGrafter"/>
</dbReference>
<evidence type="ECO:0000256" key="1">
    <source>
        <dbReference type="ARBA" id="ARBA00007323"/>
    </source>
</evidence>
<dbReference type="CDD" id="cd00213">
    <property type="entry name" value="S-100"/>
    <property type="match status" value="1"/>
</dbReference>
<evidence type="ECO:0000256" key="2">
    <source>
        <dbReference type="ARBA" id="ARBA00022723"/>
    </source>
</evidence>